<proteinExistence type="inferred from homology"/>
<reference evidence="8 9" key="1">
    <citation type="submission" date="2020-02" db="EMBL/GenBank/DDBJ databases">
        <title>Nitrogenibacter mangrovi gen. nov., sp. nov. isolated from mangrove sediment, a denitrifying betaproteobacterium.</title>
        <authorList>
            <person name="Liao H."/>
            <person name="Tian Y."/>
        </authorList>
    </citation>
    <scope>NUCLEOTIDE SEQUENCE [LARGE SCALE GENOMIC DNA]</scope>
    <source>
        <strain evidence="8 9">M9-3-2</strain>
    </source>
</reference>
<dbReference type="FunFam" id="1.10.287.950:FF:000001">
    <property type="entry name" value="Methyl-accepting chemotaxis sensory transducer"/>
    <property type="match status" value="1"/>
</dbReference>
<dbReference type="EMBL" id="CP048836">
    <property type="protein sequence ID" value="QID18320.1"/>
    <property type="molecule type" value="Genomic_DNA"/>
</dbReference>
<keyword evidence="5" id="KW-0472">Membrane</keyword>
<evidence type="ECO:0000256" key="3">
    <source>
        <dbReference type="ARBA" id="ARBA00029447"/>
    </source>
</evidence>
<dbReference type="Proteomes" id="UP000501991">
    <property type="component" value="Chromosome"/>
</dbReference>
<keyword evidence="5" id="KW-1133">Transmembrane helix</keyword>
<dbReference type="SUPFAM" id="SSF58104">
    <property type="entry name" value="Methyl-accepting chemotaxis protein (MCP) signaling domain"/>
    <property type="match status" value="1"/>
</dbReference>
<keyword evidence="9" id="KW-1185">Reference proteome</keyword>
<sequence length="627" mass="66605">MSLITRISLVSVIAMLAVALTLGAAGAVAFQRENQRIATAVHEGNDLAWRRAINAQVERLAAAAPSLQAEFELRRALASGVQADIDQFAQRYVLMTGDAGRYEALALLDPEGTVRFVTGDPAIGEAAARLARQVREHGDATHAVVVVGNDRFRLMYAFALKSRDRIMGYGVFALPIDPVLAAIAAETGQAVALTTAEGPRAAAPTPPFSARLAAAGVAARDEALTEIADAGHRFSVSQQPVPVADAPTARLRMGRDETAQLDALDRFALVSTGVVVSLMLAGALLVVFMMRRYLAPLATVAQSATRIAQGDVRTRIERRGVAEIAALEDAMDGMATRLREMVVQIARVGTLIRSASGALDERVGQSLSSASALNDGSREIATAMEEIAATIGQIADSTQDAKASAEHIHQNAAEGTEAVRASRSGIDALSHDMHATREVTTTLTERAREVAKVVDVIREIADQTNLLALNAAIEAARAGEQGRGFAVVADEVRKLAMRTQESTGEIGTIIDQLQHHAEAVNASVGHIGENIARTATDAGVVSERFMSIAGQVDRMTGLNLDITRAMEEHHSAAHMVSARVERLGELSRQNLTSSDAIRQTSTTLADLAKTLGDLTARFRYEDADTAR</sequence>
<keyword evidence="5" id="KW-0812">Transmembrane</keyword>
<dbReference type="KEGG" id="azq:G3580_12145"/>
<organism evidence="8 9">
    <name type="scientific">Nitrogeniibacter mangrovi</name>
    <dbReference type="NCBI Taxonomy" id="2016596"/>
    <lineage>
        <taxon>Bacteria</taxon>
        <taxon>Pseudomonadati</taxon>
        <taxon>Pseudomonadota</taxon>
        <taxon>Betaproteobacteria</taxon>
        <taxon>Rhodocyclales</taxon>
        <taxon>Zoogloeaceae</taxon>
        <taxon>Nitrogeniibacter</taxon>
    </lineage>
</organism>
<dbReference type="Pfam" id="PF00015">
    <property type="entry name" value="MCPsignal"/>
    <property type="match status" value="1"/>
</dbReference>
<dbReference type="PANTHER" id="PTHR32089:SF112">
    <property type="entry name" value="LYSOZYME-LIKE PROTEIN-RELATED"/>
    <property type="match status" value="1"/>
</dbReference>
<dbReference type="SMART" id="SM00304">
    <property type="entry name" value="HAMP"/>
    <property type="match status" value="1"/>
</dbReference>
<keyword evidence="2 4" id="KW-0807">Transducer</keyword>
<dbReference type="Gene3D" id="6.10.340.10">
    <property type="match status" value="1"/>
</dbReference>
<evidence type="ECO:0000259" key="6">
    <source>
        <dbReference type="PROSITE" id="PS50111"/>
    </source>
</evidence>
<feature type="transmembrane region" description="Helical" evidence="5">
    <location>
        <begin position="267"/>
        <end position="288"/>
    </location>
</feature>
<dbReference type="GO" id="GO:0007165">
    <property type="term" value="P:signal transduction"/>
    <property type="evidence" value="ECO:0007669"/>
    <property type="project" value="UniProtKB-KW"/>
</dbReference>
<feature type="domain" description="HAMP" evidence="7">
    <location>
        <begin position="291"/>
        <end position="343"/>
    </location>
</feature>
<evidence type="ECO:0000313" key="8">
    <source>
        <dbReference type="EMBL" id="QID18320.1"/>
    </source>
</evidence>
<dbReference type="PANTHER" id="PTHR32089">
    <property type="entry name" value="METHYL-ACCEPTING CHEMOTAXIS PROTEIN MCPB"/>
    <property type="match status" value="1"/>
</dbReference>
<dbReference type="InterPro" id="IPR003660">
    <property type="entry name" value="HAMP_dom"/>
</dbReference>
<dbReference type="PROSITE" id="PS50111">
    <property type="entry name" value="CHEMOTAXIS_TRANSDUC_2"/>
    <property type="match status" value="1"/>
</dbReference>
<name>A0A6C1B7N3_9RHOO</name>
<evidence type="ECO:0000259" key="7">
    <source>
        <dbReference type="PROSITE" id="PS50885"/>
    </source>
</evidence>
<evidence type="ECO:0000313" key="9">
    <source>
        <dbReference type="Proteomes" id="UP000501991"/>
    </source>
</evidence>
<dbReference type="GO" id="GO:0016020">
    <property type="term" value="C:membrane"/>
    <property type="evidence" value="ECO:0007669"/>
    <property type="project" value="UniProtKB-SubCell"/>
</dbReference>
<comment type="subcellular location">
    <subcellularLocation>
        <location evidence="1">Membrane</location>
    </subcellularLocation>
</comment>
<evidence type="ECO:0000256" key="2">
    <source>
        <dbReference type="ARBA" id="ARBA00023224"/>
    </source>
</evidence>
<feature type="domain" description="Methyl-accepting transducer" evidence="6">
    <location>
        <begin position="348"/>
        <end position="584"/>
    </location>
</feature>
<dbReference type="PROSITE" id="PS50885">
    <property type="entry name" value="HAMP"/>
    <property type="match status" value="1"/>
</dbReference>
<comment type="similarity">
    <text evidence="3">Belongs to the methyl-accepting chemotaxis (MCP) protein family.</text>
</comment>
<accession>A0A6C1B7N3</accession>
<dbReference type="RefSeq" id="WP_173765861.1">
    <property type="nucleotide sequence ID" value="NZ_CP048836.1"/>
</dbReference>
<evidence type="ECO:0000256" key="5">
    <source>
        <dbReference type="SAM" id="Phobius"/>
    </source>
</evidence>
<dbReference type="AlphaFoldDB" id="A0A6C1B7N3"/>
<dbReference type="CDD" id="cd06225">
    <property type="entry name" value="HAMP"/>
    <property type="match status" value="1"/>
</dbReference>
<dbReference type="Pfam" id="PF00672">
    <property type="entry name" value="HAMP"/>
    <property type="match status" value="1"/>
</dbReference>
<evidence type="ECO:0000256" key="4">
    <source>
        <dbReference type="PROSITE-ProRule" id="PRU00284"/>
    </source>
</evidence>
<dbReference type="InterPro" id="IPR004089">
    <property type="entry name" value="MCPsignal_dom"/>
</dbReference>
<evidence type="ECO:0000256" key="1">
    <source>
        <dbReference type="ARBA" id="ARBA00004370"/>
    </source>
</evidence>
<protein>
    <submittedName>
        <fullName evidence="8">Methyl-accepting chemotaxis protein</fullName>
    </submittedName>
</protein>
<dbReference type="SMART" id="SM00283">
    <property type="entry name" value="MA"/>
    <property type="match status" value="1"/>
</dbReference>
<dbReference type="GO" id="GO:0006935">
    <property type="term" value="P:chemotaxis"/>
    <property type="evidence" value="ECO:0007669"/>
    <property type="project" value="UniProtKB-ARBA"/>
</dbReference>
<gene>
    <name evidence="8" type="ORF">G3580_12145</name>
</gene>
<dbReference type="Gene3D" id="1.10.287.950">
    <property type="entry name" value="Methyl-accepting chemotaxis protein"/>
    <property type="match status" value="1"/>
</dbReference>